<dbReference type="InterPro" id="IPR012334">
    <property type="entry name" value="Pectin_lyas_fold"/>
</dbReference>
<dbReference type="Proteomes" id="UP000824469">
    <property type="component" value="Unassembled WGS sequence"/>
</dbReference>
<accession>A0AA38GAL3</accession>
<evidence type="ECO:0000256" key="7">
    <source>
        <dbReference type="RuleBase" id="RU361123"/>
    </source>
</evidence>
<name>A0AA38GAL3_TAXCH</name>
<comment type="cofactor">
    <cofactor evidence="7">
        <name>Ca(2+)</name>
        <dbReference type="ChEBI" id="CHEBI:29108"/>
    </cofactor>
    <text evidence="7">Binds 1 Ca(2+) ion. Required for its activity.</text>
</comment>
<evidence type="ECO:0000256" key="5">
    <source>
        <dbReference type="ARBA" id="ARBA00022837"/>
    </source>
</evidence>
<dbReference type="InterPro" id="IPR002022">
    <property type="entry name" value="Pec_lyase"/>
</dbReference>
<proteinExistence type="inferred from homology"/>
<dbReference type="AlphaFoldDB" id="A0AA38GAL3"/>
<protein>
    <recommendedName>
        <fullName evidence="7">Pectate lyase</fullName>
        <ecNumber evidence="7">4.2.2.2</ecNumber>
    </recommendedName>
</protein>
<dbReference type="PANTHER" id="PTHR31683:SF18">
    <property type="entry name" value="PECTATE LYASE 21-RELATED"/>
    <property type="match status" value="1"/>
</dbReference>
<evidence type="ECO:0000313" key="9">
    <source>
        <dbReference type="EMBL" id="KAH9318053.1"/>
    </source>
</evidence>
<dbReference type="PANTHER" id="PTHR31683">
    <property type="entry name" value="PECTATE LYASE 18-RELATED"/>
    <property type="match status" value="1"/>
</dbReference>
<keyword evidence="4 7" id="KW-0732">Signal</keyword>
<keyword evidence="3 7" id="KW-0479">Metal-binding</keyword>
<comment type="similarity">
    <text evidence="7">Belongs to the polysaccharide lyase 1 family.</text>
</comment>
<keyword evidence="6 7" id="KW-0456">Lyase</keyword>
<feature type="signal peptide" evidence="7">
    <location>
        <begin position="1"/>
        <end position="30"/>
    </location>
</feature>
<evidence type="ECO:0000313" key="10">
    <source>
        <dbReference type="Proteomes" id="UP000824469"/>
    </source>
</evidence>
<gene>
    <name evidence="9" type="ORF">KI387_019822</name>
</gene>
<dbReference type="InterPro" id="IPR011050">
    <property type="entry name" value="Pectin_lyase_fold/virulence"/>
</dbReference>
<dbReference type="GO" id="GO:0046872">
    <property type="term" value="F:metal ion binding"/>
    <property type="evidence" value="ECO:0007669"/>
    <property type="project" value="UniProtKB-KW"/>
</dbReference>
<dbReference type="InterPro" id="IPR018082">
    <property type="entry name" value="AmbAllergen"/>
</dbReference>
<comment type="caution">
    <text evidence="9">The sequence shown here is derived from an EMBL/GenBank/DDBJ whole genome shotgun (WGS) entry which is preliminary data.</text>
</comment>
<dbReference type="SMART" id="SM00656">
    <property type="entry name" value="Amb_all"/>
    <property type="match status" value="1"/>
</dbReference>
<dbReference type="InterPro" id="IPR045032">
    <property type="entry name" value="PEL"/>
</dbReference>
<evidence type="ECO:0000256" key="2">
    <source>
        <dbReference type="ARBA" id="ARBA00005220"/>
    </source>
</evidence>
<comment type="pathway">
    <text evidence="2 7">Glycan metabolism; pectin degradation; 2-dehydro-3-deoxy-D-gluconate from pectin: step 2/5.</text>
</comment>
<reference evidence="9 10" key="1">
    <citation type="journal article" date="2021" name="Nat. Plants">
        <title>The Taxus genome provides insights into paclitaxel biosynthesis.</title>
        <authorList>
            <person name="Xiong X."/>
            <person name="Gou J."/>
            <person name="Liao Q."/>
            <person name="Li Y."/>
            <person name="Zhou Q."/>
            <person name="Bi G."/>
            <person name="Li C."/>
            <person name="Du R."/>
            <person name="Wang X."/>
            <person name="Sun T."/>
            <person name="Guo L."/>
            <person name="Liang H."/>
            <person name="Lu P."/>
            <person name="Wu Y."/>
            <person name="Zhang Z."/>
            <person name="Ro D.K."/>
            <person name="Shang Y."/>
            <person name="Huang S."/>
            <person name="Yan J."/>
        </authorList>
    </citation>
    <scope>NUCLEOTIDE SEQUENCE [LARGE SCALE GENOMIC DNA]</scope>
    <source>
        <strain evidence="9">Ta-2019</strain>
    </source>
</reference>
<dbReference type="EMBL" id="JAHRHJ020000004">
    <property type="protein sequence ID" value="KAH9318053.1"/>
    <property type="molecule type" value="Genomic_DNA"/>
</dbReference>
<dbReference type="EC" id="4.2.2.2" evidence="7"/>
<feature type="domain" description="Pectate lyase" evidence="8">
    <location>
        <begin position="302"/>
        <end position="478"/>
    </location>
</feature>
<sequence length="567" mass="63033">MGMNHSLKPSSFLQFLMGFSLLHGIVNASARHDPADKLSRSNLEYNDTMNADADYKVHAALHLQNVMDFLEKAASQVNYNGSPCRESIDGVLMNSTPWVQALVLNDRFGDAIKQLHQITTILSACSQIEVSEAVLDFTQQASKHVVKASLLLGNLQLLKKNTTEFEESPQIHYRQGSTTHLQSHSPILRTLIWFLSFLLLEEDEQLFLTSTRLPKTVFQAGKSQRCVVGGTKCQYSNCGKGKFLSNCATGFAAGVTGGAQGVSYTVSSPQDNPENPAPGTLRYAINLAASNRKGVWITFSHDMVICLKHMLWIKSHTTIDGRGFNVIVTGKSMVLADIHNVILHNFQINGVRDSDAVHIFAGTRTVWVDHLTSFDAKLGLVSVVEGSTDVTISNCHLSNNDFNMLLGASDSDAIDQKLRVTVYRNWFRNSKQRMPHCRWGYCHVLNNLYNNWGYYAIGARAHAKVYSEKNVFCAGRQHEVTPWFRGHSSSLDMSPTIQSTGDLFVNGATFHEFPGSGTLHPPTYTHYKHYPPIYPTPGLANLVQHCSGALFGPKLHKCLRSVYREKN</sequence>
<dbReference type="SUPFAM" id="SSF51126">
    <property type="entry name" value="Pectin lyase-like"/>
    <property type="match status" value="1"/>
</dbReference>
<dbReference type="GO" id="GO:0030570">
    <property type="term" value="F:pectate lyase activity"/>
    <property type="evidence" value="ECO:0007669"/>
    <property type="project" value="UniProtKB-EC"/>
</dbReference>
<keyword evidence="5 7" id="KW-0106">Calcium</keyword>
<evidence type="ECO:0000256" key="4">
    <source>
        <dbReference type="ARBA" id="ARBA00022729"/>
    </source>
</evidence>
<keyword evidence="10" id="KW-1185">Reference proteome</keyword>
<evidence type="ECO:0000256" key="6">
    <source>
        <dbReference type="ARBA" id="ARBA00023239"/>
    </source>
</evidence>
<comment type="catalytic activity">
    <reaction evidence="1 7">
        <text>Eliminative cleavage of (1-&gt;4)-alpha-D-galacturonan to give oligosaccharides with 4-deoxy-alpha-D-galact-4-enuronosyl groups at their non-reducing ends.</text>
        <dbReference type="EC" id="4.2.2.2"/>
    </reaction>
</comment>
<evidence type="ECO:0000256" key="1">
    <source>
        <dbReference type="ARBA" id="ARBA00000695"/>
    </source>
</evidence>
<dbReference type="PRINTS" id="PR00807">
    <property type="entry name" value="AMBALLERGEN"/>
</dbReference>
<organism evidence="9 10">
    <name type="scientific">Taxus chinensis</name>
    <name type="common">Chinese yew</name>
    <name type="synonym">Taxus wallichiana var. chinensis</name>
    <dbReference type="NCBI Taxonomy" id="29808"/>
    <lineage>
        <taxon>Eukaryota</taxon>
        <taxon>Viridiplantae</taxon>
        <taxon>Streptophyta</taxon>
        <taxon>Embryophyta</taxon>
        <taxon>Tracheophyta</taxon>
        <taxon>Spermatophyta</taxon>
        <taxon>Pinopsida</taxon>
        <taxon>Pinidae</taxon>
        <taxon>Conifers II</taxon>
        <taxon>Cupressales</taxon>
        <taxon>Taxaceae</taxon>
        <taxon>Taxus</taxon>
    </lineage>
</organism>
<feature type="chain" id="PRO_5041480055" description="Pectate lyase" evidence="7">
    <location>
        <begin position="31"/>
        <end position="567"/>
    </location>
</feature>
<dbReference type="Pfam" id="PF00544">
    <property type="entry name" value="Pectate_lyase_4"/>
    <property type="match status" value="1"/>
</dbReference>
<evidence type="ECO:0000256" key="3">
    <source>
        <dbReference type="ARBA" id="ARBA00022723"/>
    </source>
</evidence>
<dbReference type="Gene3D" id="2.160.20.10">
    <property type="entry name" value="Single-stranded right-handed beta-helix, Pectin lyase-like"/>
    <property type="match status" value="1"/>
</dbReference>
<evidence type="ECO:0000259" key="8">
    <source>
        <dbReference type="SMART" id="SM00656"/>
    </source>
</evidence>